<evidence type="ECO:0000256" key="4">
    <source>
        <dbReference type="ARBA" id="ARBA00022692"/>
    </source>
</evidence>
<evidence type="ECO:0000256" key="7">
    <source>
        <dbReference type="RuleBase" id="RU363032"/>
    </source>
</evidence>
<dbReference type="InterPro" id="IPR035906">
    <property type="entry name" value="MetI-like_sf"/>
</dbReference>
<evidence type="ECO:0000256" key="6">
    <source>
        <dbReference type="ARBA" id="ARBA00023136"/>
    </source>
</evidence>
<name>A0A198ADP7_9BACL</name>
<feature type="transmembrane region" description="Helical" evidence="7">
    <location>
        <begin position="12"/>
        <end position="33"/>
    </location>
</feature>
<keyword evidence="3" id="KW-1003">Cell membrane</keyword>
<gene>
    <name evidence="9" type="ORF">A8708_27505</name>
</gene>
<dbReference type="Proteomes" id="UP000078454">
    <property type="component" value="Unassembled WGS sequence"/>
</dbReference>
<feature type="transmembrane region" description="Helical" evidence="7">
    <location>
        <begin position="153"/>
        <end position="179"/>
    </location>
</feature>
<dbReference type="GO" id="GO:0055085">
    <property type="term" value="P:transmembrane transport"/>
    <property type="evidence" value="ECO:0007669"/>
    <property type="project" value="InterPro"/>
</dbReference>
<dbReference type="Gene3D" id="1.10.3720.10">
    <property type="entry name" value="MetI-like"/>
    <property type="match status" value="1"/>
</dbReference>
<dbReference type="PANTHER" id="PTHR43227:SF11">
    <property type="entry name" value="BLL4140 PROTEIN"/>
    <property type="match status" value="1"/>
</dbReference>
<dbReference type="InterPro" id="IPR050809">
    <property type="entry name" value="UgpAE/MalFG_permease"/>
</dbReference>
<evidence type="ECO:0000313" key="9">
    <source>
        <dbReference type="EMBL" id="OAS19073.1"/>
    </source>
</evidence>
<keyword evidence="4 7" id="KW-0812">Transmembrane</keyword>
<feature type="transmembrane region" description="Helical" evidence="7">
    <location>
        <begin position="71"/>
        <end position="92"/>
    </location>
</feature>
<dbReference type="Pfam" id="PF00528">
    <property type="entry name" value="BPD_transp_1"/>
    <property type="match status" value="1"/>
</dbReference>
<keyword evidence="2 7" id="KW-0813">Transport</keyword>
<feature type="domain" description="ABC transmembrane type-1" evidence="8">
    <location>
        <begin position="67"/>
        <end position="288"/>
    </location>
</feature>
<keyword evidence="5 7" id="KW-1133">Transmembrane helix</keyword>
<evidence type="ECO:0000256" key="1">
    <source>
        <dbReference type="ARBA" id="ARBA00004651"/>
    </source>
</evidence>
<feature type="transmembrane region" description="Helical" evidence="7">
    <location>
        <begin position="200"/>
        <end position="224"/>
    </location>
</feature>
<dbReference type="PROSITE" id="PS50928">
    <property type="entry name" value="ABC_TM1"/>
    <property type="match status" value="1"/>
</dbReference>
<dbReference type="OrthoDB" id="2649180at2"/>
<evidence type="ECO:0000256" key="2">
    <source>
        <dbReference type="ARBA" id="ARBA00022448"/>
    </source>
</evidence>
<dbReference type="InterPro" id="IPR000515">
    <property type="entry name" value="MetI-like"/>
</dbReference>
<evidence type="ECO:0000256" key="5">
    <source>
        <dbReference type="ARBA" id="ARBA00022989"/>
    </source>
</evidence>
<keyword evidence="6 7" id="KW-0472">Membrane</keyword>
<keyword evidence="10" id="KW-1185">Reference proteome</keyword>
<feature type="transmembrane region" description="Helical" evidence="7">
    <location>
        <begin position="104"/>
        <end position="125"/>
    </location>
</feature>
<dbReference type="RefSeq" id="WP_068663967.1">
    <property type="nucleotide sequence ID" value="NZ_LYPB01000060.1"/>
</dbReference>
<evidence type="ECO:0000256" key="3">
    <source>
        <dbReference type="ARBA" id="ARBA00022475"/>
    </source>
</evidence>
<dbReference type="SUPFAM" id="SSF161098">
    <property type="entry name" value="MetI-like"/>
    <property type="match status" value="1"/>
</dbReference>
<protein>
    <submittedName>
        <fullName evidence="9">Sugar ABC transporter permease</fullName>
    </submittedName>
</protein>
<dbReference type="AlphaFoldDB" id="A0A198ADP7"/>
<sequence>MMKRKHALAPYILTFPSLFLTLVLSIYPLGWAMRYMFYSYPGYGAKTFNGLDNFRRLYEDETYWQSVINTLVYAGGKIILTLPIALVLAVILNGALRGRHLFRAIYFLPTVISTAVMSVVFYVIFNSYNGILNQYLVKYGIIHSNIDWLGTKFAMLTMIIIAVWGAIGNYMLLFLAGLQNIPQDVYESAAIDGANGWKKFIYITVPMLGPVLQMIVLLAITAALKGYESIMVLTEGGPIGKTEVMYLYVYKLFFPISSAGGAVQQQIGYGSAVGFVSALIVGVVTLGYFYLSKRLNQINE</sequence>
<dbReference type="GO" id="GO:0005886">
    <property type="term" value="C:plasma membrane"/>
    <property type="evidence" value="ECO:0007669"/>
    <property type="project" value="UniProtKB-SubCell"/>
</dbReference>
<comment type="caution">
    <text evidence="9">The sequence shown here is derived from an EMBL/GenBank/DDBJ whole genome shotgun (WGS) entry which is preliminary data.</text>
</comment>
<accession>A0A198ADP7</accession>
<dbReference type="STRING" id="1850517.A8708_27505"/>
<comment type="subcellular location">
    <subcellularLocation>
        <location evidence="1 7">Cell membrane</location>
        <topology evidence="1 7">Multi-pass membrane protein</topology>
    </subcellularLocation>
</comment>
<organism evidence="9 10">
    <name type="scientific">Paenibacillus oryzisoli</name>
    <dbReference type="NCBI Taxonomy" id="1850517"/>
    <lineage>
        <taxon>Bacteria</taxon>
        <taxon>Bacillati</taxon>
        <taxon>Bacillota</taxon>
        <taxon>Bacilli</taxon>
        <taxon>Bacillales</taxon>
        <taxon>Paenibacillaceae</taxon>
        <taxon>Paenibacillus</taxon>
    </lineage>
</organism>
<evidence type="ECO:0000259" key="8">
    <source>
        <dbReference type="PROSITE" id="PS50928"/>
    </source>
</evidence>
<feature type="transmembrane region" description="Helical" evidence="7">
    <location>
        <begin position="267"/>
        <end position="291"/>
    </location>
</feature>
<proteinExistence type="inferred from homology"/>
<dbReference type="CDD" id="cd06261">
    <property type="entry name" value="TM_PBP2"/>
    <property type="match status" value="1"/>
</dbReference>
<evidence type="ECO:0000313" key="10">
    <source>
        <dbReference type="Proteomes" id="UP000078454"/>
    </source>
</evidence>
<comment type="similarity">
    <text evidence="7">Belongs to the binding-protein-dependent transport system permease family.</text>
</comment>
<dbReference type="PANTHER" id="PTHR43227">
    <property type="entry name" value="BLL4140 PROTEIN"/>
    <property type="match status" value="1"/>
</dbReference>
<reference evidence="9 10" key="1">
    <citation type="submission" date="2016-05" db="EMBL/GenBank/DDBJ databases">
        <title>Paenibacillus sp. 1ZS3-15 nov., isolated from the rhizosphere soil.</title>
        <authorList>
            <person name="Zhang X.X."/>
            <person name="Zhang J."/>
        </authorList>
    </citation>
    <scope>NUCLEOTIDE SEQUENCE [LARGE SCALE GENOMIC DNA]</scope>
    <source>
        <strain evidence="9 10">1ZS3-15</strain>
    </source>
</reference>
<dbReference type="EMBL" id="LYPB01000060">
    <property type="protein sequence ID" value="OAS19073.1"/>
    <property type="molecule type" value="Genomic_DNA"/>
</dbReference>